<comment type="caution">
    <text evidence="1">The sequence shown here is derived from an EMBL/GenBank/DDBJ whole genome shotgun (WGS) entry which is preliminary data.</text>
</comment>
<dbReference type="OrthoDB" id="2400485at2759"/>
<reference evidence="1 2" key="1">
    <citation type="journal article" date="2019" name="Sci. Rep.">
        <title>Colletotrichum shisoi sp. nov., an anthracnose pathogen of Perilla frutescens in Japan: molecular phylogenetic, morphological and genomic evidence.</title>
        <authorList>
            <person name="Gan P."/>
            <person name="Tsushima A."/>
            <person name="Hiroyama R."/>
            <person name="Narusaka M."/>
            <person name="Takano Y."/>
            <person name="Narusaka Y."/>
            <person name="Kawaradani M."/>
            <person name="Damm U."/>
            <person name="Shirasu K."/>
        </authorList>
    </citation>
    <scope>NUCLEOTIDE SEQUENCE [LARGE SCALE GENOMIC DNA]</scope>
    <source>
        <strain evidence="1 2">PG-2018a</strain>
    </source>
</reference>
<dbReference type="Proteomes" id="UP000326340">
    <property type="component" value="Unassembled WGS sequence"/>
</dbReference>
<evidence type="ECO:0000313" key="2">
    <source>
        <dbReference type="Proteomes" id="UP000326340"/>
    </source>
</evidence>
<protein>
    <submittedName>
        <fullName evidence="1">Uncharacterized protein</fullName>
    </submittedName>
</protein>
<dbReference type="AlphaFoldDB" id="A0A5Q4BBQ4"/>
<keyword evidence="2" id="KW-1185">Reference proteome</keyword>
<sequence length="42" mass="5067">MKPTVKRVKQYTADYVYNNHVNKGYQIIKNNHNLIQFKNKQS</sequence>
<organism evidence="1 2">
    <name type="scientific">Colletotrichum shisoi</name>
    <dbReference type="NCBI Taxonomy" id="2078593"/>
    <lineage>
        <taxon>Eukaryota</taxon>
        <taxon>Fungi</taxon>
        <taxon>Dikarya</taxon>
        <taxon>Ascomycota</taxon>
        <taxon>Pezizomycotina</taxon>
        <taxon>Sordariomycetes</taxon>
        <taxon>Hypocreomycetidae</taxon>
        <taxon>Glomerellales</taxon>
        <taxon>Glomerellaceae</taxon>
        <taxon>Colletotrichum</taxon>
        <taxon>Colletotrichum destructivum species complex</taxon>
    </lineage>
</organism>
<evidence type="ECO:0000313" key="1">
    <source>
        <dbReference type="EMBL" id="TQN64167.1"/>
    </source>
</evidence>
<gene>
    <name evidence="1" type="ORF">CSHISOI_11258</name>
</gene>
<accession>A0A5Q4BBQ4</accession>
<dbReference type="EMBL" id="PUHP01002748">
    <property type="protein sequence ID" value="TQN64167.1"/>
    <property type="molecule type" value="Genomic_DNA"/>
</dbReference>
<name>A0A5Q4BBQ4_9PEZI</name>
<proteinExistence type="predicted"/>